<proteinExistence type="predicted"/>
<keyword evidence="2" id="KW-1185">Reference proteome</keyword>
<evidence type="ECO:0000313" key="1">
    <source>
        <dbReference type="EMBL" id="MFC7410869.1"/>
    </source>
</evidence>
<protein>
    <submittedName>
        <fullName evidence="1">Uncharacterized protein</fullName>
    </submittedName>
</protein>
<organism evidence="1 2">
    <name type="scientific">Hydrogenophaga atypica</name>
    <dbReference type="NCBI Taxonomy" id="249409"/>
    <lineage>
        <taxon>Bacteria</taxon>
        <taxon>Pseudomonadati</taxon>
        <taxon>Pseudomonadota</taxon>
        <taxon>Betaproteobacteria</taxon>
        <taxon>Burkholderiales</taxon>
        <taxon>Comamonadaceae</taxon>
        <taxon>Hydrogenophaga</taxon>
    </lineage>
</organism>
<accession>A0ABW2QN85</accession>
<gene>
    <name evidence="1" type="ORF">ACFQPB_18580</name>
</gene>
<dbReference type="Proteomes" id="UP001596501">
    <property type="component" value="Unassembled WGS sequence"/>
</dbReference>
<reference evidence="2" key="1">
    <citation type="journal article" date="2019" name="Int. J. Syst. Evol. Microbiol.">
        <title>The Global Catalogue of Microorganisms (GCM) 10K type strain sequencing project: providing services to taxonomists for standard genome sequencing and annotation.</title>
        <authorList>
            <consortium name="The Broad Institute Genomics Platform"/>
            <consortium name="The Broad Institute Genome Sequencing Center for Infectious Disease"/>
            <person name="Wu L."/>
            <person name="Ma J."/>
        </authorList>
    </citation>
    <scope>NUCLEOTIDE SEQUENCE [LARGE SCALE GENOMIC DNA]</scope>
    <source>
        <strain evidence="2">CGMCC 1.12371</strain>
    </source>
</reference>
<evidence type="ECO:0000313" key="2">
    <source>
        <dbReference type="Proteomes" id="UP001596501"/>
    </source>
</evidence>
<name>A0ABW2QN85_9BURK</name>
<comment type="caution">
    <text evidence="1">The sequence shown here is derived from an EMBL/GenBank/DDBJ whole genome shotgun (WGS) entry which is preliminary data.</text>
</comment>
<dbReference type="EMBL" id="JBHTCA010000020">
    <property type="protein sequence ID" value="MFC7410869.1"/>
    <property type="molecule type" value="Genomic_DNA"/>
</dbReference>
<sequence>MKHARTKLQAHGFSLSQFGATPDDIVVSKGRSIRQRCTGLDEIEAFMRAELGSV</sequence>